<dbReference type="AlphaFoldDB" id="A0AAV7JCN9"/>
<evidence type="ECO:0008006" key="7">
    <source>
        <dbReference type="Google" id="ProtNLM"/>
    </source>
</evidence>
<dbReference type="Proteomes" id="UP001165289">
    <property type="component" value="Unassembled WGS sequence"/>
</dbReference>
<dbReference type="GO" id="GO:0007031">
    <property type="term" value="P:peroxisome organization"/>
    <property type="evidence" value="ECO:0007669"/>
    <property type="project" value="TreeGrafter"/>
</dbReference>
<dbReference type="GO" id="GO:0042626">
    <property type="term" value="F:ATPase-coupled transmembrane transporter activity"/>
    <property type="evidence" value="ECO:0007669"/>
    <property type="project" value="TreeGrafter"/>
</dbReference>
<keyword evidence="6" id="KW-1185">Reference proteome</keyword>
<name>A0AAV7JCN9_9METZ</name>
<dbReference type="PANTHER" id="PTHR11384:SF67">
    <property type="entry name" value="ATP-BINDING CASSETTE SUB-FAMILY D MEMBER 1"/>
    <property type="match status" value="1"/>
</dbReference>
<dbReference type="InterPro" id="IPR027417">
    <property type="entry name" value="P-loop_NTPase"/>
</dbReference>
<evidence type="ECO:0000256" key="2">
    <source>
        <dbReference type="ARBA" id="ARBA00022692"/>
    </source>
</evidence>
<keyword evidence="2" id="KW-0812">Transmembrane</keyword>
<proteinExistence type="predicted"/>
<comment type="caution">
    <text evidence="5">The sequence shown here is derived from an EMBL/GenBank/DDBJ whole genome shotgun (WGS) entry which is preliminary data.</text>
</comment>
<dbReference type="GO" id="GO:0006635">
    <property type="term" value="P:fatty acid beta-oxidation"/>
    <property type="evidence" value="ECO:0007669"/>
    <property type="project" value="TreeGrafter"/>
</dbReference>
<evidence type="ECO:0000256" key="3">
    <source>
        <dbReference type="ARBA" id="ARBA00022989"/>
    </source>
</evidence>
<dbReference type="InterPro" id="IPR050835">
    <property type="entry name" value="ABC_transporter_sub-D"/>
</dbReference>
<evidence type="ECO:0000256" key="1">
    <source>
        <dbReference type="ARBA" id="ARBA00022448"/>
    </source>
</evidence>
<dbReference type="EMBL" id="JAKMXF010000354">
    <property type="protein sequence ID" value="KAI6646507.1"/>
    <property type="molecule type" value="Genomic_DNA"/>
</dbReference>
<dbReference type="GO" id="GO:0042760">
    <property type="term" value="P:very long-chain fatty acid catabolic process"/>
    <property type="evidence" value="ECO:0007669"/>
    <property type="project" value="TreeGrafter"/>
</dbReference>
<dbReference type="GO" id="GO:0015910">
    <property type="term" value="P:long-chain fatty acid import into peroxisome"/>
    <property type="evidence" value="ECO:0007669"/>
    <property type="project" value="TreeGrafter"/>
</dbReference>
<dbReference type="GO" id="GO:0005324">
    <property type="term" value="F:long-chain fatty acid transmembrane transporter activity"/>
    <property type="evidence" value="ECO:0007669"/>
    <property type="project" value="TreeGrafter"/>
</dbReference>
<evidence type="ECO:0000313" key="5">
    <source>
        <dbReference type="EMBL" id="KAI6646507.1"/>
    </source>
</evidence>
<gene>
    <name evidence="5" type="ORF">LOD99_12628</name>
</gene>
<accession>A0AAV7JCN9</accession>
<dbReference type="GO" id="GO:0005524">
    <property type="term" value="F:ATP binding"/>
    <property type="evidence" value="ECO:0007669"/>
    <property type="project" value="TreeGrafter"/>
</dbReference>
<reference evidence="5 6" key="1">
    <citation type="journal article" date="2023" name="BMC Biol.">
        <title>The compact genome of the sponge Oopsacas minuta (Hexactinellida) is lacking key metazoan core genes.</title>
        <authorList>
            <person name="Santini S."/>
            <person name="Schenkelaars Q."/>
            <person name="Jourda C."/>
            <person name="Duchesne M."/>
            <person name="Belahbib H."/>
            <person name="Rocher C."/>
            <person name="Selva M."/>
            <person name="Riesgo A."/>
            <person name="Vervoort M."/>
            <person name="Leys S.P."/>
            <person name="Kodjabachian L."/>
            <person name="Le Bivic A."/>
            <person name="Borchiellini C."/>
            <person name="Claverie J.M."/>
            <person name="Renard E."/>
        </authorList>
    </citation>
    <scope>NUCLEOTIDE SEQUENCE [LARGE SCALE GENOMIC DNA]</scope>
    <source>
        <strain evidence="5">SPO-2</strain>
    </source>
</reference>
<organism evidence="5 6">
    <name type="scientific">Oopsacas minuta</name>
    <dbReference type="NCBI Taxonomy" id="111878"/>
    <lineage>
        <taxon>Eukaryota</taxon>
        <taxon>Metazoa</taxon>
        <taxon>Porifera</taxon>
        <taxon>Hexactinellida</taxon>
        <taxon>Hexasterophora</taxon>
        <taxon>Lyssacinosida</taxon>
        <taxon>Leucopsacidae</taxon>
        <taxon>Oopsacas</taxon>
    </lineage>
</organism>
<dbReference type="Gene3D" id="3.40.50.300">
    <property type="entry name" value="P-loop containing nucleotide triphosphate hydrolases"/>
    <property type="match status" value="1"/>
</dbReference>
<evidence type="ECO:0000256" key="4">
    <source>
        <dbReference type="ARBA" id="ARBA00023136"/>
    </source>
</evidence>
<dbReference type="SUPFAM" id="SSF52540">
    <property type="entry name" value="P-loop containing nucleoside triphosphate hydrolases"/>
    <property type="match status" value="1"/>
</dbReference>
<keyword evidence="3" id="KW-1133">Transmembrane helix</keyword>
<protein>
    <recommendedName>
        <fullName evidence="7">ABC transporter domain-containing protein</fullName>
    </recommendedName>
</protein>
<dbReference type="GO" id="GO:0005778">
    <property type="term" value="C:peroxisomal membrane"/>
    <property type="evidence" value="ECO:0007669"/>
    <property type="project" value="TreeGrafter"/>
</dbReference>
<dbReference type="PANTHER" id="PTHR11384">
    <property type="entry name" value="ATP-BINDING CASSETTE, SUB-FAMILY D MEMBER"/>
    <property type="match status" value="1"/>
</dbReference>
<sequence length="183" mass="20820">MSLGNLKNQVTYPDTNEDLIRKGVTIGQLDDIMKIVHLKYLVEREGGWDAINDWKDVLSGGEKQRIGMARIFYHMPRFALLDECSSAVSLDAEASIYQTALNLGITLLTISHRPSLWKFHTHLLQFDGTGNWHVEDLNYSARLSLKEEKELLEVQLVGIPEKQQRLRELCQILGESSLVLSNN</sequence>
<keyword evidence="4" id="KW-0472">Membrane</keyword>
<evidence type="ECO:0000313" key="6">
    <source>
        <dbReference type="Proteomes" id="UP001165289"/>
    </source>
</evidence>
<keyword evidence="1" id="KW-0813">Transport</keyword>